<dbReference type="InterPro" id="IPR025150">
    <property type="entry name" value="GH123_cat"/>
</dbReference>
<dbReference type="Pfam" id="PF13320">
    <property type="entry name" value="GH123_cat"/>
    <property type="match status" value="1"/>
</dbReference>
<evidence type="ECO:0000259" key="1">
    <source>
        <dbReference type="Pfam" id="PF13320"/>
    </source>
</evidence>
<organism evidence="2 3">
    <name type="scientific">Bifidobacterium goeldii</name>
    <dbReference type="NCBI Taxonomy" id="2306975"/>
    <lineage>
        <taxon>Bacteria</taxon>
        <taxon>Bacillati</taxon>
        <taxon>Actinomycetota</taxon>
        <taxon>Actinomycetes</taxon>
        <taxon>Bifidobacteriales</taxon>
        <taxon>Bifidobacteriaceae</taxon>
        <taxon>Bifidobacterium</taxon>
    </lineage>
</organism>
<dbReference type="EMBL" id="QXGL01000001">
    <property type="protein sequence ID" value="RSX54316.1"/>
    <property type="molecule type" value="Genomic_DNA"/>
</dbReference>
<name>A0A430FNC0_9BIFI</name>
<comment type="caution">
    <text evidence="2">The sequence shown here is derived from an EMBL/GenBank/DDBJ whole genome shotgun (WGS) entry which is preliminary data.</text>
</comment>
<protein>
    <recommendedName>
        <fullName evidence="1">Glycoside hydrolase 123 catalytic domain-containing protein</fullName>
    </recommendedName>
</protein>
<evidence type="ECO:0000313" key="2">
    <source>
        <dbReference type="EMBL" id="RSX54316.1"/>
    </source>
</evidence>
<sequence>MSAFDIRIVSSLEKVFLRTFAGDAAAVTPADMPPARVLEGLGGETVSFQIAYRYIGADVRKDVPAGAANPSNPVMRVTISGPLAERARIRRVENVPVTFPAYQQVDDAYLSTQPGLYPDLLRDIEPCVNAADTAADLAAGPAVEVIAMPRQWRSLWVDVELPPADELPPAEALPETGDSAGKSPIHTLPLHIGITDARGGVIESQTLEVRVIASELPEQKLVFTEWFYADCLADYYGVPVFSEEHWRILKRFVRTAVRRGVTMILTPLFTPPLDTLPGGERTTTQLIGVTKLPGGESTEPIWNFDFTLFDRWVAMCRRCGVRQFEMSHLFTQWGAAHPPKIVANIDGEIRRVFGWEQSATDERDGYPAFLRSFLPKLDEHLHALGIAQDTYFHISDEPHAEHLESYLAAKRLVAPLLEGYPIIDALSDIAYWKQGVCERPVPCEDTVDDFIDANVPDLWTYYCCAQNIDVPNRFMSMPSYRNRILGFLLFKYDMAGFLHWGYNFYNTANLTRAIDPYQETGAGDAFPAGDSFAVYPGRGGEPEESIRLMVMQEALDDLRACRLLESMIGHQSVVDLLEQGLERPLTFRDWPHSAQWLLEARHRVNAAIIANM</sequence>
<gene>
    <name evidence="2" type="ORF">D2E25_0624</name>
</gene>
<dbReference type="RefSeq" id="WP_164514682.1">
    <property type="nucleotide sequence ID" value="NZ_QXGL01000001.1"/>
</dbReference>
<reference evidence="2 3" key="1">
    <citation type="submission" date="2018-09" db="EMBL/GenBank/DDBJ databases">
        <title>Characterization of the phylogenetic diversity of five novel species belonging to the genus Bifidobacterium.</title>
        <authorList>
            <person name="Lugli G.A."/>
            <person name="Duranti S."/>
            <person name="Milani C."/>
        </authorList>
    </citation>
    <scope>NUCLEOTIDE SEQUENCE [LARGE SCALE GENOMIC DNA]</scope>
    <source>
        <strain evidence="2 3">2034B</strain>
    </source>
</reference>
<accession>A0A430FNC0</accession>
<proteinExistence type="predicted"/>
<keyword evidence="3" id="KW-1185">Reference proteome</keyword>
<evidence type="ECO:0000313" key="3">
    <source>
        <dbReference type="Proteomes" id="UP000287533"/>
    </source>
</evidence>
<dbReference type="AlphaFoldDB" id="A0A430FNC0"/>
<feature type="domain" description="Glycoside hydrolase 123 catalytic" evidence="1">
    <location>
        <begin position="226"/>
        <end position="563"/>
    </location>
</feature>
<dbReference type="Proteomes" id="UP000287533">
    <property type="component" value="Unassembled WGS sequence"/>
</dbReference>